<feature type="compositionally biased region" description="Basic and acidic residues" evidence="2">
    <location>
        <begin position="27"/>
        <end position="38"/>
    </location>
</feature>
<feature type="region of interest" description="Disordered" evidence="2">
    <location>
        <begin position="1"/>
        <end position="85"/>
    </location>
</feature>
<dbReference type="InterPro" id="IPR001268">
    <property type="entry name" value="NADH_UbQ_OxRdtase_30kDa_su"/>
</dbReference>
<proteinExistence type="inferred from homology"/>
<reference evidence="4 5" key="1">
    <citation type="submission" date="2024-04" db="EMBL/GenBank/DDBJ databases">
        <title>Screening of coral probiotics and analysis of their probiotic properties.</title>
        <authorList>
            <person name="Wang S."/>
        </authorList>
    </citation>
    <scope>NUCLEOTIDE SEQUENCE [LARGE SCALE GENOMIC DNA]</scope>
    <source>
        <strain evidence="4 5">GXU-Z9</strain>
    </source>
</reference>
<dbReference type="EMBL" id="CP151651">
    <property type="protein sequence ID" value="WZP07424.1"/>
    <property type="molecule type" value="Genomic_DNA"/>
</dbReference>
<dbReference type="SUPFAM" id="SSF143243">
    <property type="entry name" value="Nqo5-like"/>
    <property type="match status" value="1"/>
</dbReference>
<evidence type="ECO:0000313" key="5">
    <source>
        <dbReference type="Proteomes" id="UP001472074"/>
    </source>
</evidence>
<dbReference type="GO" id="GO:0050136">
    <property type="term" value="F:NADH dehydrogenase (quinone) (non-electrogenic) activity"/>
    <property type="evidence" value="ECO:0007669"/>
    <property type="project" value="UniProtKB-EC"/>
</dbReference>
<feature type="compositionally biased region" description="Low complexity" evidence="2">
    <location>
        <begin position="48"/>
        <end position="63"/>
    </location>
</feature>
<dbReference type="PANTHER" id="PTHR10884:SF14">
    <property type="entry name" value="NADH DEHYDROGENASE [UBIQUINONE] IRON-SULFUR PROTEIN 3, MITOCHONDRIAL"/>
    <property type="match status" value="1"/>
</dbReference>
<feature type="compositionally biased region" description="Low complexity" evidence="2">
    <location>
        <begin position="124"/>
        <end position="133"/>
    </location>
</feature>
<dbReference type="RefSeq" id="WP_342025802.1">
    <property type="nucleotide sequence ID" value="NZ_CP151651.1"/>
</dbReference>
<feature type="compositionally biased region" description="Basic and acidic residues" evidence="2">
    <location>
        <begin position="103"/>
        <end position="114"/>
    </location>
</feature>
<dbReference type="Proteomes" id="UP001472074">
    <property type="component" value="Chromosome"/>
</dbReference>
<feature type="compositionally biased region" description="Basic and acidic residues" evidence="2">
    <location>
        <begin position="1"/>
        <end position="16"/>
    </location>
</feature>
<dbReference type="PANTHER" id="PTHR10884">
    <property type="entry name" value="NADH DEHYDROGENASE UBIQUINONE IRON-SULFUR PROTEIN 3"/>
    <property type="match status" value="1"/>
</dbReference>
<organism evidence="4 5">
    <name type="scientific">Cytobacillus pseudoceanisediminis</name>
    <dbReference type="NCBI Taxonomy" id="3051614"/>
    <lineage>
        <taxon>Bacteria</taxon>
        <taxon>Bacillati</taxon>
        <taxon>Bacillota</taxon>
        <taxon>Bacilli</taxon>
        <taxon>Bacillales</taxon>
        <taxon>Bacillaceae</taxon>
        <taxon>Cytobacillus</taxon>
    </lineage>
</organism>
<feature type="compositionally biased region" description="Basic and acidic residues" evidence="2">
    <location>
        <begin position="65"/>
        <end position="76"/>
    </location>
</feature>
<evidence type="ECO:0000313" key="4">
    <source>
        <dbReference type="EMBL" id="WZP07424.1"/>
    </source>
</evidence>
<gene>
    <name evidence="4" type="ORF">AADC60_25805</name>
</gene>
<feature type="region of interest" description="Disordered" evidence="2">
    <location>
        <begin position="103"/>
        <end position="136"/>
    </location>
</feature>
<dbReference type="EC" id="1.6.5.9" evidence="4"/>
<protein>
    <submittedName>
        <fullName evidence="4">NADH-quinone oxidoreductase subunit C</fullName>
        <ecNumber evidence="4">1.6.5.9</ecNumber>
    </submittedName>
</protein>
<keyword evidence="5" id="KW-1185">Reference proteome</keyword>
<dbReference type="Gene3D" id="3.30.460.80">
    <property type="entry name" value="NADH:ubiquinone oxidoreductase, 30kDa subunit"/>
    <property type="match status" value="1"/>
</dbReference>
<dbReference type="Pfam" id="PF00329">
    <property type="entry name" value="Complex1_30kDa"/>
    <property type="match status" value="1"/>
</dbReference>
<sequence>MSGEKDLEQLKKEAAAKAKAAALAKMKAKEQGGAKEETPAEDMDLAKQKAAAAAKAKAAALAKMKAKEQGEAKEETPAEDMDLAKQKAAAAAKAKAAALAKMKAKEQGEAKEETPAEDMDLAKQKAAAQAKQAGGDDEKAKAIAAAKAKAAAAAKAKLAAAGKAGGSADDEKAKAIAAAKAKAAAAAAAKAKAAGSKADTEPAAAKAPSVNQPYLDKYVKVIEENLGADVLEEYYINDLSKDVPTLVAKAESYFKLAEFLKYNEQLGFDYLSELHGTDFETHMEVYAHLYSYKKRQSVALKVKIDRDKPEIDSLQPLWAGADWPECETYDLLGIQFKGHPNLYRIMLGEDWIGHPLRKDYEPYDVEV</sequence>
<evidence type="ECO:0000256" key="2">
    <source>
        <dbReference type="SAM" id="MobiDB-lite"/>
    </source>
</evidence>
<feature type="domain" description="NADH:ubiquinone oxidoreductase 30kDa subunit" evidence="3">
    <location>
        <begin position="248"/>
        <end position="361"/>
    </location>
</feature>
<accession>A0ABZ2ZIZ7</accession>
<dbReference type="InterPro" id="IPR037232">
    <property type="entry name" value="NADH_quin_OxRdtase_su_C/D-like"/>
</dbReference>
<evidence type="ECO:0000256" key="1">
    <source>
        <dbReference type="ARBA" id="ARBA00007569"/>
    </source>
</evidence>
<name>A0ABZ2ZIZ7_9BACI</name>
<evidence type="ECO:0000259" key="3">
    <source>
        <dbReference type="Pfam" id="PF00329"/>
    </source>
</evidence>
<keyword evidence="4" id="KW-0560">Oxidoreductase</keyword>
<comment type="similarity">
    <text evidence="1">Belongs to the complex I 30 kDa subunit family.</text>
</comment>